<evidence type="ECO:0000259" key="6">
    <source>
        <dbReference type="Pfam" id="PF02441"/>
    </source>
</evidence>
<dbReference type="PANTHER" id="PTHR43374">
    <property type="entry name" value="FLAVIN PRENYLTRANSFERASE"/>
    <property type="match status" value="1"/>
</dbReference>
<dbReference type="NCBIfam" id="TIGR00421">
    <property type="entry name" value="ubiX_pad"/>
    <property type="match status" value="1"/>
</dbReference>
<dbReference type="Pfam" id="PF02441">
    <property type="entry name" value="Flavoprotein"/>
    <property type="match status" value="1"/>
</dbReference>
<keyword evidence="4 5" id="KW-0808">Transferase</keyword>
<dbReference type="InterPro" id="IPR004507">
    <property type="entry name" value="UbiX-like"/>
</dbReference>
<keyword evidence="8" id="KW-1185">Reference proteome</keyword>
<dbReference type="InterPro" id="IPR003382">
    <property type="entry name" value="Flavoprotein"/>
</dbReference>
<evidence type="ECO:0000256" key="5">
    <source>
        <dbReference type="HAMAP-Rule" id="MF_01986"/>
    </source>
</evidence>
<protein>
    <recommendedName>
        <fullName evidence="5">Probable UbiX-like flavin prenyltransferase</fullName>
        <ecNumber evidence="5">2.5.1.129</ecNumber>
    </recommendedName>
    <alternativeName>
        <fullName evidence="5">Phenolic acid decarboxylase subunit B</fullName>
        <shortName evidence="5">PAD</shortName>
    </alternativeName>
</protein>
<keyword evidence="5" id="KW-0216">Detoxification</keyword>
<comment type="caution">
    <text evidence="7">The sequence shown here is derived from an EMBL/GenBank/DDBJ whole genome shotgun (WGS) entry which is preliminary data.</text>
</comment>
<dbReference type="Gene3D" id="3.40.50.1950">
    <property type="entry name" value="Flavin prenyltransferase-like"/>
    <property type="match status" value="1"/>
</dbReference>
<keyword evidence="1 5" id="KW-0637">Prenyltransferase</keyword>
<evidence type="ECO:0000256" key="2">
    <source>
        <dbReference type="ARBA" id="ARBA00022630"/>
    </source>
</evidence>
<evidence type="ECO:0000256" key="4">
    <source>
        <dbReference type="ARBA" id="ARBA00022679"/>
    </source>
</evidence>
<feature type="binding site" evidence="5">
    <location>
        <begin position="13"/>
        <end position="15"/>
    </location>
    <ligand>
        <name>FMN</name>
        <dbReference type="ChEBI" id="CHEBI:58210"/>
    </ligand>
</feature>
<dbReference type="InterPro" id="IPR036551">
    <property type="entry name" value="Flavin_trans-like"/>
</dbReference>
<reference evidence="7 8" key="1">
    <citation type="journal article" date="2022" name="BMC Genomics">
        <title>Comparative genome analysis of mycobacteria focusing on tRNA and non-coding RNA.</title>
        <authorList>
            <person name="Behra P.R.K."/>
            <person name="Pettersson B.M.F."/>
            <person name="Ramesh M."/>
            <person name="Das S."/>
            <person name="Dasgupta S."/>
            <person name="Kirsebom L.A."/>
        </authorList>
    </citation>
    <scope>NUCLEOTIDE SEQUENCE [LARGE SCALE GENOMIC DNA]</scope>
    <source>
        <strain evidence="7 8">DSM 44078</strain>
    </source>
</reference>
<feature type="domain" description="Flavoprotein" evidence="6">
    <location>
        <begin position="5"/>
        <end position="176"/>
    </location>
</feature>
<proteinExistence type="inferred from homology"/>
<dbReference type="EMBL" id="JACKTY010000030">
    <property type="protein sequence ID" value="MCV7227680.1"/>
    <property type="molecule type" value="Genomic_DNA"/>
</dbReference>
<name>A0ABT3CDW9_9MYCO</name>
<dbReference type="HAMAP" id="MF_01984">
    <property type="entry name" value="ubiX_pad"/>
    <property type="match status" value="1"/>
</dbReference>
<evidence type="ECO:0000313" key="7">
    <source>
        <dbReference type="EMBL" id="MCV7227680.1"/>
    </source>
</evidence>
<dbReference type="InterPro" id="IPR032901">
    <property type="entry name" value="UbiX_pad_YclB"/>
</dbReference>
<dbReference type="NCBIfam" id="NF004685">
    <property type="entry name" value="PRK06029.1"/>
    <property type="match status" value="1"/>
</dbReference>
<dbReference type="SUPFAM" id="SSF52507">
    <property type="entry name" value="Homo-oligomeric flavin-containing Cys decarboxylases, HFCD"/>
    <property type="match status" value="1"/>
</dbReference>
<gene>
    <name evidence="7" type="ORF">H7J73_16770</name>
</gene>
<dbReference type="Proteomes" id="UP001526201">
    <property type="component" value="Unassembled WGS sequence"/>
</dbReference>
<dbReference type="EC" id="2.5.1.129" evidence="5"/>
<feature type="binding site" evidence="5">
    <location>
        <position position="40"/>
    </location>
    <ligand>
        <name>FMN</name>
        <dbReference type="ChEBI" id="CHEBI:58210"/>
    </ligand>
</feature>
<comment type="function">
    <text evidence="5">Involved in the non-oxidative decarboxylation and detoxification of phenolic derivatives. Flavin prenyltransferase that catalyzes the synthesis of the prenylated FMN cofactor (prenyl-FMN) for phenolic acid decarboxylase.</text>
</comment>
<evidence type="ECO:0000313" key="8">
    <source>
        <dbReference type="Proteomes" id="UP001526201"/>
    </source>
</evidence>
<feature type="binding site" evidence="5">
    <location>
        <begin position="91"/>
        <end position="94"/>
    </location>
    <ligand>
        <name>FMN</name>
        <dbReference type="ChEBI" id="CHEBI:58210"/>
    </ligand>
</feature>
<evidence type="ECO:0000256" key="3">
    <source>
        <dbReference type="ARBA" id="ARBA00022643"/>
    </source>
</evidence>
<feature type="binding site" evidence="5">
    <location>
        <position position="126"/>
    </location>
    <ligand>
        <name>FMN</name>
        <dbReference type="ChEBI" id="CHEBI:58210"/>
    </ligand>
</feature>
<organism evidence="7 8">
    <name type="scientific">Mycolicibacterium komossense</name>
    <dbReference type="NCBI Taxonomy" id="1779"/>
    <lineage>
        <taxon>Bacteria</taxon>
        <taxon>Bacillati</taxon>
        <taxon>Actinomycetota</taxon>
        <taxon>Actinomycetes</taxon>
        <taxon>Mycobacteriales</taxon>
        <taxon>Mycobacteriaceae</taxon>
        <taxon>Mycolicibacterium</taxon>
    </lineage>
</organism>
<comment type="similarity">
    <text evidence="5">Belongs to the UbiX/PAD1 family. YclB subfamily.</text>
</comment>
<keyword evidence="5" id="KW-0058">Aromatic hydrocarbons catabolism</keyword>
<accession>A0ABT3CDW9</accession>
<sequence length="210" mass="22697">MNEPKRLIVAVTGASGAPFAVRMLETLREMPAVETHLVLSTWARSNIEMETSYTVRQVAALADVTYKLGDQGAAISSGSFTTLGMVVVPCSMRTLAAIRHGTGDNLVCRAADVVLKEGRPLVLSPRETPLNTVHLENMLALSRMGVKIVPPMPAFYNHPKSIDDIVDHVVVRILDQIGLDAPQARRWQGMQAARHQADACEDGETSVTAG</sequence>
<keyword evidence="2 5" id="KW-0285">Flavoprotein</keyword>
<keyword evidence="3 5" id="KW-0288">FMN</keyword>
<evidence type="ECO:0000256" key="1">
    <source>
        <dbReference type="ARBA" id="ARBA00022602"/>
    </source>
</evidence>
<comment type="catalytic activity">
    <reaction evidence="5">
        <text>dimethylallyl phosphate + FMNH2 = prenylated FMNH2 + phosphate</text>
        <dbReference type="Rhea" id="RHEA:37743"/>
        <dbReference type="ChEBI" id="CHEBI:43474"/>
        <dbReference type="ChEBI" id="CHEBI:57618"/>
        <dbReference type="ChEBI" id="CHEBI:87467"/>
        <dbReference type="ChEBI" id="CHEBI:88052"/>
        <dbReference type="EC" id="2.5.1.129"/>
    </reaction>
</comment>
<comment type="subunit">
    <text evidence="5">Homododecamer.</text>
</comment>
<dbReference type="HAMAP" id="MF_01986">
    <property type="entry name" value="ubiX_pad_yclB"/>
    <property type="match status" value="1"/>
</dbReference>
<dbReference type="PANTHER" id="PTHR43374:SF1">
    <property type="entry name" value="FLAVIN PRENYLTRANSFERASE PAD1, MITOCHONDRIAL"/>
    <property type="match status" value="1"/>
</dbReference>